<dbReference type="RefSeq" id="WP_317900353.1">
    <property type="nucleotide sequence ID" value="NZ_JAIRBC010000001.1"/>
</dbReference>
<organism evidence="1 2">
    <name type="scientific">Cerina litoralis</name>
    <dbReference type="NCBI Taxonomy" id="2874477"/>
    <lineage>
        <taxon>Bacteria</taxon>
        <taxon>Pseudomonadati</taxon>
        <taxon>Bacteroidota</taxon>
        <taxon>Flavobacteriia</taxon>
        <taxon>Flavobacteriales</taxon>
        <taxon>Flavobacteriaceae</taxon>
        <taxon>Cerina</taxon>
    </lineage>
</organism>
<dbReference type="EMBL" id="JAIRBC010000001">
    <property type="protein sequence ID" value="MCG2459203.1"/>
    <property type="molecule type" value="Genomic_DNA"/>
</dbReference>
<accession>A0AAE3EQK6</accession>
<name>A0AAE3EQK6_9FLAO</name>
<dbReference type="PROSITE" id="PS51257">
    <property type="entry name" value="PROKAR_LIPOPROTEIN"/>
    <property type="match status" value="1"/>
</dbReference>
<gene>
    <name evidence="1" type="ORF">K8352_00415</name>
</gene>
<sequence length="333" mass="37650">MKKPVFLLLAVIAMAVSCKDKNPKKYLPESIGAINSVAVIMDNDLWKGEVGDKVREHFAAPVLGLSWEEPIFTLNHMPISVFTGTLRHTRSILFVEKDTLSIAHIKTDVYATPQKVGVIKGRTDDEIIKNLDAKADLMISAFKELEIKEAQKRFLRSLNQEGVLEKKFGVSMSIPSAYKVGKQEDNFVWIDRQIPKGSLNIIAYTMPGDSFKNDSTRVKDIVRMRDSIGQEYIPGPDVPGKTTYMVTEKAFAPYTFPAKISGKDAIEVKGIWEMKNYPMAGPYITYIIDDKEHNRKMVVEGFTFAPATEKRDYMFELEAILRSIKFDVPKNTK</sequence>
<evidence type="ECO:0000313" key="1">
    <source>
        <dbReference type="EMBL" id="MCG2459203.1"/>
    </source>
</evidence>
<keyword evidence="2" id="KW-1185">Reference proteome</keyword>
<protein>
    <submittedName>
        <fullName evidence="1">DUF4837 family protein</fullName>
    </submittedName>
</protein>
<dbReference type="Pfam" id="PF16125">
    <property type="entry name" value="DUF4837"/>
    <property type="match status" value="1"/>
</dbReference>
<evidence type="ECO:0000313" key="2">
    <source>
        <dbReference type="Proteomes" id="UP001200642"/>
    </source>
</evidence>
<dbReference type="AlphaFoldDB" id="A0AAE3EQK6"/>
<reference evidence="1" key="1">
    <citation type="submission" date="2023-02" db="EMBL/GenBank/DDBJ databases">
        <title>Genome of Flavobacteriaceae gen. nov. sp. strain F89.</title>
        <authorList>
            <person name="Wang Y."/>
        </authorList>
    </citation>
    <scope>NUCLEOTIDE SEQUENCE</scope>
    <source>
        <strain evidence="1">F89</strain>
    </source>
</reference>
<proteinExistence type="predicted"/>
<dbReference type="Proteomes" id="UP001200642">
    <property type="component" value="Unassembled WGS sequence"/>
</dbReference>
<dbReference type="InterPro" id="IPR032286">
    <property type="entry name" value="DUF4837"/>
</dbReference>
<comment type="caution">
    <text evidence="1">The sequence shown here is derived from an EMBL/GenBank/DDBJ whole genome shotgun (WGS) entry which is preliminary data.</text>
</comment>